<comment type="caution">
    <text evidence="7">The sequence shown here is derived from an EMBL/GenBank/DDBJ whole genome shotgun (WGS) entry which is preliminary data.</text>
</comment>
<evidence type="ECO:0000259" key="6">
    <source>
        <dbReference type="PROSITE" id="PS51473"/>
    </source>
</evidence>
<dbReference type="InterPro" id="IPR050581">
    <property type="entry name" value="CRR_secretory_protein"/>
</dbReference>
<evidence type="ECO:0000313" key="7">
    <source>
        <dbReference type="EMBL" id="KAI5337854.1"/>
    </source>
</evidence>
<comment type="similarity">
    <text evidence="5">Belongs to the cysteine-rich repeat secretory protein family.</text>
</comment>
<keyword evidence="4" id="KW-0677">Repeat</keyword>
<evidence type="ECO:0000256" key="3">
    <source>
        <dbReference type="ARBA" id="ARBA00022729"/>
    </source>
</evidence>
<organism evidence="7 8">
    <name type="scientific">Prunus dulcis</name>
    <name type="common">Almond</name>
    <name type="synonym">Amygdalus dulcis</name>
    <dbReference type="NCBI Taxonomy" id="3755"/>
    <lineage>
        <taxon>Eukaryota</taxon>
        <taxon>Viridiplantae</taxon>
        <taxon>Streptophyta</taxon>
        <taxon>Embryophyta</taxon>
        <taxon>Tracheophyta</taxon>
        <taxon>Spermatophyta</taxon>
        <taxon>Magnoliopsida</taxon>
        <taxon>eudicotyledons</taxon>
        <taxon>Gunneridae</taxon>
        <taxon>Pentapetalae</taxon>
        <taxon>rosids</taxon>
        <taxon>fabids</taxon>
        <taxon>Rosales</taxon>
        <taxon>Rosaceae</taxon>
        <taxon>Amygdaloideae</taxon>
        <taxon>Amygdaleae</taxon>
        <taxon>Prunus</taxon>
    </lineage>
</organism>
<evidence type="ECO:0000256" key="4">
    <source>
        <dbReference type="ARBA" id="ARBA00022737"/>
    </source>
</evidence>
<evidence type="ECO:0000313" key="8">
    <source>
        <dbReference type="Proteomes" id="UP001054821"/>
    </source>
</evidence>
<comment type="subcellular location">
    <subcellularLocation>
        <location evidence="1">Secreted</location>
    </subcellularLocation>
</comment>
<dbReference type="AlphaFoldDB" id="A0AAD4Z9U7"/>
<accession>A0AAD4Z9U7</accession>
<evidence type="ECO:0000256" key="2">
    <source>
        <dbReference type="ARBA" id="ARBA00022525"/>
    </source>
</evidence>
<dbReference type="GO" id="GO:0005576">
    <property type="term" value="C:extracellular region"/>
    <property type="evidence" value="ECO:0007669"/>
    <property type="project" value="UniProtKB-SubCell"/>
</dbReference>
<dbReference type="PROSITE" id="PS51473">
    <property type="entry name" value="GNK2"/>
    <property type="match status" value="1"/>
</dbReference>
<keyword evidence="8" id="KW-1185">Reference proteome</keyword>
<keyword evidence="3" id="KW-0732">Signal</keyword>
<dbReference type="Proteomes" id="UP001054821">
    <property type="component" value="Chromosome 3"/>
</dbReference>
<dbReference type="Gene3D" id="3.30.430.20">
    <property type="entry name" value="Gnk2 domain, C-X8-C-X2-C motif"/>
    <property type="match status" value="1"/>
</dbReference>
<dbReference type="PANTHER" id="PTHR32411:SF43">
    <property type="entry name" value="CYSTEINE-RICH REPEAT SECRETORY PROTEIN 38"/>
    <property type="match status" value="1"/>
</dbReference>
<evidence type="ECO:0000256" key="1">
    <source>
        <dbReference type="ARBA" id="ARBA00004613"/>
    </source>
</evidence>
<dbReference type="InterPro" id="IPR002902">
    <property type="entry name" value="GNK2"/>
</dbReference>
<feature type="domain" description="Gnk2-homologous" evidence="6">
    <location>
        <begin position="92"/>
        <end position="157"/>
    </location>
</feature>
<dbReference type="Pfam" id="PF01657">
    <property type="entry name" value="Stress-antifung"/>
    <property type="match status" value="1"/>
</dbReference>
<dbReference type="EMBL" id="JAJFAZ020000003">
    <property type="protein sequence ID" value="KAI5337854.1"/>
    <property type="molecule type" value="Genomic_DNA"/>
</dbReference>
<protein>
    <recommendedName>
        <fullName evidence="6">Gnk2-homologous domain-containing protein</fullName>
    </recommendedName>
</protein>
<dbReference type="CDD" id="cd23509">
    <property type="entry name" value="Gnk2-like"/>
    <property type="match status" value="1"/>
</dbReference>
<reference evidence="7 8" key="1">
    <citation type="journal article" date="2022" name="G3 (Bethesda)">
        <title>Whole-genome sequence and methylome profiling of the almond [Prunus dulcis (Mill.) D.A. Webb] cultivar 'Nonpareil'.</title>
        <authorList>
            <person name="D'Amico-Willman K.M."/>
            <person name="Ouma W.Z."/>
            <person name="Meulia T."/>
            <person name="Sideli G.M."/>
            <person name="Gradziel T.M."/>
            <person name="Fresnedo-Ramirez J."/>
        </authorList>
    </citation>
    <scope>NUCLEOTIDE SEQUENCE [LARGE SCALE GENOMIC DNA]</scope>
    <source>
        <strain evidence="7">Clone GOH B32 T37-40</strain>
    </source>
</reference>
<name>A0AAD4Z9U7_PRUDU</name>
<dbReference type="InterPro" id="IPR038408">
    <property type="entry name" value="GNK2_sf"/>
</dbReference>
<keyword evidence="2" id="KW-0964">Secreted</keyword>
<dbReference type="PANTHER" id="PTHR32411">
    <property type="entry name" value="CYSTEINE-RICH REPEAT SECRETORY PROTEIN 38-RELATED"/>
    <property type="match status" value="1"/>
</dbReference>
<evidence type="ECO:0000256" key="5">
    <source>
        <dbReference type="ARBA" id="ARBA00038515"/>
    </source>
</evidence>
<proteinExistence type="inferred from homology"/>
<sequence length="157" mass="16737">MRAGEVGRYGRVVAGLRVVFVMDVQDGDRELIPRGALVRAAGGVWGLWSAMCKPPLWLIAIKEKANVGQAEINFTAISFIVNAQHLLALGASPLFHICFSKENYTANSPCGANLIQLFNLLYTEVPPTGFGLGSTGEGQNQANGLALCRGDVSSQDC</sequence>
<gene>
    <name evidence="7" type="ORF">L3X38_017125</name>
</gene>